<reference evidence="2" key="1">
    <citation type="journal article" date="2023" name="Science">
        <title>Genome structures resolve the early diversification of teleost fishes.</title>
        <authorList>
            <person name="Parey E."/>
            <person name="Louis A."/>
            <person name="Montfort J."/>
            <person name="Bouchez O."/>
            <person name="Roques C."/>
            <person name="Iampietro C."/>
            <person name="Lluch J."/>
            <person name="Castinel A."/>
            <person name="Donnadieu C."/>
            <person name="Desvignes T."/>
            <person name="Floi Bucao C."/>
            <person name="Jouanno E."/>
            <person name="Wen M."/>
            <person name="Mejri S."/>
            <person name="Dirks R."/>
            <person name="Jansen H."/>
            <person name="Henkel C."/>
            <person name="Chen W.J."/>
            <person name="Zahm M."/>
            <person name="Cabau C."/>
            <person name="Klopp C."/>
            <person name="Thompson A.W."/>
            <person name="Robinson-Rechavi M."/>
            <person name="Braasch I."/>
            <person name="Lecointre G."/>
            <person name="Bobe J."/>
            <person name="Postlethwait J.H."/>
            <person name="Berthelot C."/>
            <person name="Roest Crollius H."/>
            <person name="Guiguen Y."/>
        </authorList>
    </citation>
    <scope>NUCLEOTIDE SEQUENCE</scope>
    <source>
        <strain evidence="2">WJC10195</strain>
    </source>
</reference>
<sequence length="92" mass="10034">MHGTVDAQNLQLVPSVVMACSEESEQELGHPTALPFSAVTVCFPTSPLVLCSPQEVRSPRYSRDTSRHHQSIPPQGTTITTSEPVCIDMQRS</sequence>
<dbReference type="AlphaFoldDB" id="A0A9Q1GDQ7"/>
<keyword evidence="3" id="KW-1185">Reference proteome</keyword>
<accession>A0A9Q1GDQ7</accession>
<protein>
    <submittedName>
        <fullName evidence="2">Uncharacterized protein</fullName>
    </submittedName>
</protein>
<feature type="compositionally biased region" description="Polar residues" evidence="1">
    <location>
        <begin position="72"/>
        <end position="83"/>
    </location>
</feature>
<evidence type="ECO:0000256" key="1">
    <source>
        <dbReference type="SAM" id="MobiDB-lite"/>
    </source>
</evidence>
<dbReference type="EMBL" id="JAINUF010000001">
    <property type="protein sequence ID" value="KAJ8381609.1"/>
    <property type="molecule type" value="Genomic_DNA"/>
</dbReference>
<evidence type="ECO:0000313" key="3">
    <source>
        <dbReference type="Proteomes" id="UP001152622"/>
    </source>
</evidence>
<dbReference type="Proteomes" id="UP001152622">
    <property type="component" value="Chromosome 1"/>
</dbReference>
<name>A0A9Q1GDQ7_SYNKA</name>
<feature type="region of interest" description="Disordered" evidence="1">
    <location>
        <begin position="55"/>
        <end position="92"/>
    </location>
</feature>
<evidence type="ECO:0000313" key="2">
    <source>
        <dbReference type="EMBL" id="KAJ8381609.1"/>
    </source>
</evidence>
<organism evidence="2 3">
    <name type="scientific">Synaphobranchus kaupii</name>
    <name type="common">Kaup's arrowtooth eel</name>
    <dbReference type="NCBI Taxonomy" id="118154"/>
    <lineage>
        <taxon>Eukaryota</taxon>
        <taxon>Metazoa</taxon>
        <taxon>Chordata</taxon>
        <taxon>Craniata</taxon>
        <taxon>Vertebrata</taxon>
        <taxon>Euteleostomi</taxon>
        <taxon>Actinopterygii</taxon>
        <taxon>Neopterygii</taxon>
        <taxon>Teleostei</taxon>
        <taxon>Anguilliformes</taxon>
        <taxon>Synaphobranchidae</taxon>
        <taxon>Synaphobranchus</taxon>
    </lineage>
</organism>
<proteinExistence type="predicted"/>
<comment type="caution">
    <text evidence="2">The sequence shown here is derived from an EMBL/GenBank/DDBJ whole genome shotgun (WGS) entry which is preliminary data.</text>
</comment>
<feature type="compositionally biased region" description="Basic and acidic residues" evidence="1">
    <location>
        <begin position="57"/>
        <end position="67"/>
    </location>
</feature>
<gene>
    <name evidence="2" type="ORF">SKAU_G00023870</name>
</gene>